<dbReference type="Gene3D" id="3.60.120.10">
    <property type="entry name" value="Anthranilate synthase"/>
    <property type="match status" value="1"/>
</dbReference>
<dbReference type="PRINTS" id="PR00095">
    <property type="entry name" value="ANTSNTHASEI"/>
</dbReference>
<dbReference type="InterPro" id="IPR005801">
    <property type="entry name" value="ADC_synthase"/>
</dbReference>
<dbReference type="Pfam" id="PF00425">
    <property type="entry name" value="Chorismate_bind"/>
    <property type="match status" value="1"/>
</dbReference>
<dbReference type="GO" id="GO:0000162">
    <property type="term" value="P:L-tryptophan biosynthetic process"/>
    <property type="evidence" value="ECO:0007669"/>
    <property type="project" value="TreeGrafter"/>
</dbReference>
<name>A0A841HI85_9GAMM</name>
<dbReference type="EMBL" id="JACHHZ010000001">
    <property type="protein sequence ID" value="MBB6092099.1"/>
    <property type="molecule type" value="Genomic_DNA"/>
</dbReference>
<comment type="caution">
    <text evidence="3">The sequence shown here is derived from an EMBL/GenBank/DDBJ whole genome shotgun (WGS) entry which is preliminary data.</text>
</comment>
<dbReference type="InterPro" id="IPR019999">
    <property type="entry name" value="Anth_synth_I-like"/>
</dbReference>
<evidence type="ECO:0000313" key="4">
    <source>
        <dbReference type="Proteomes" id="UP000588068"/>
    </source>
</evidence>
<evidence type="ECO:0000259" key="2">
    <source>
        <dbReference type="Pfam" id="PF04715"/>
    </source>
</evidence>
<feature type="domain" description="Chorismate-utilising enzyme C-terminal" evidence="1">
    <location>
        <begin position="187"/>
        <end position="441"/>
    </location>
</feature>
<accession>A0A841HI85</accession>
<dbReference type="Pfam" id="PF04715">
    <property type="entry name" value="Anth_synt_I_N"/>
    <property type="match status" value="1"/>
</dbReference>
<gene>
    <name evidence="3" type="ORF">HNQ60_000945</name>
</gene>
<proteinExistence type="predicted"/>
<feature type="domain" description="Anthranilate synthase component I N-terminal" evidence="2">
    <location>
        <begin position="22"/>
        <end position="117"/>
    </location>
</feature>
<dbReference type="PANTHER" id="PTHR11236">
    <property type="entry name" value="AMINOBENZOATE/ANTHRANILATE SYNTHASE"/>
    <property type="match status" value="1"/>
</dbReference>
<keyword evidence="3" id="KW-0456">Lyase</keyword>
<dbReference type="InterPro" id="IPR006805">
    <property type="entry name" value="Anth_synth_I_N"/>
</dbReference>
<dbReference type="RefSeq" id="WP_184329851.1">
    <property type="nucleotide sequence ID" value="NZ_JACHHZ010000001.1"/>
</dbReference>
<dbReference type="EC" id="4.1.3.27" evidence="3"/>
<evidence type="ECO:0000313" key="3">
    <source>
        <dbReference type="EMBL" id="MBB6092099.1"/>
    </source>
</evidence>
<dbReference type="NCBIfam" id="NF006563">
    <property type="entry name" value="PRK09070.1"/>
    <property type="match status" value="1"/>
</dbReference>
<organism evidence="3 4">
    <name type="scientific">Povalibacter uvarum</name>
    <dbReference type="NCBI Taxonomy" id="732238"/>
    <lineage>
        <taxon>Bacteria</taxon>
        <taxon>Pseudomonadati</taxon>
        <taxon>Pseudomonadota</taxon>
        <taxon>Gammaproteobacteria</taxon>
        <taxon>Steroidobacterales</taxon>
        <taxon>Steroidobacteraceae</taxon>
        <taxon>Povalibacter</taxon>
    </lineage>
</organism>
<dbReference type="AlphaFoldDB" id="A0A841HI85"/>
<dbReference type="InterPro" id="IPR015890">
    <property type="entry name" value="Chorismate_C"/>
</dbReference>
<dbReference type="Proteomes" id="UP000588068">
    <property type="component" value="Unassembled WGS sequence"/>
</dbReference>
<dbReference type="GO" id="GO:0004049">
    <property type="term" value="F:anthranilate synthase activity"/>
    <property type="evidence" value="ECO:0007669"/>
    <property type="project" value="UniProtKB-EC"/>
</dbReference>
<evidence type="ECO:0000259" key="1">
    <source>
        <dbReference type="Pfam" id="PF00425"/>
    </source>
</evidence>
<sequence>MNPAPAVRPVTVSPTLLLALHAARPDRYPALFESAASGEPLGRFDILFAFPGDRLTLRDGDRLSHTGSETRGSFLQHLDDWWQRERTALFDSPLPFRGGWLVYLGYELAGQIEPRLRLPPTPGVIADAVRIPAAIIHERDTGRGFAIAERGREGLLDAMEADLANAGAIAQAPPDLLQGTIDEDPAEDYLRAVERALEYIQAGDIYQANLSRGWRADLHPKTQPFHLYERLRKTNPGPFCALAVLGENAVVSSSPERLVSVHDRWIQTRPIAGTRPRGRDASSDQDLARELHGHPKERAEHVMLIDLERNDLGRVCEAGTVHVDEFMTIESYAHVHHIVSNIRGRLRADVTPGQALAAVFPGGTITGCPKVRCMEIIAELEHAARGAYTGSLGYLNTDGSMDFNILIRSLEIRGRQVSLRAGAGIVADSVPERELDESRAKARGVLRALSGEIA</sequence>
<keyword evidence="4" id="KW-1185">Reference proteome</keyword>
<dbReference type="SUPFAM" id="SSF56322">
    <property type="entry name" value="ADC synthase"/>
    <property type="match status" value="1"/>
</dbReference>
<protein>
    <submittedName>
        <fullName evidence="3">Anthranilate synthase component 1</fullName>
        <ecNumber evidence="3">4.1.3.27</ecNumber>
    </submittedName>
</protein>
<dbReference type="PANTHER" id="PTHR11236:SF9">
    <property type="entry name" value="ANTHRANILATE SYNTHASE COMPONENT 1"/>
    <property type="match status" value="1"/>
</dbReference>
<reference evidence="3 4" key="1">
    <citation type="submission" date="2020-08" db="EMBL/GenBank/DDBJ databases">
        <title>Genomic Encyclopedia of Type Strains, Phase IV (KMG-IV): sequencing the most valuable type-strain genomes for metagenomic binning, comparative biology and taxonomic classification.</title>
        <authorList>
            <person name="Goeker M."/>
        </authorList>
    </citation>
    <scope>NUCLEOTIDE SEQUENCE [LARGE SCALE GENOMIC DNA]</scope>
    <source>
        <strain evidence="3 4">DSM 26723</strain>
    </source>
</reference>